<feature type="transmembrane region" description="Helical" evidence="1">
    <location>
        <begin position="39"/>
        <end position="57"/>
    </location>
</feature>
<evidence type="ECO:0000313" key="4">
    <source>
        <dbReference type="Proteomes" id="UP000829817"/>
    </source>
</evidence>
<keyword evidence="1" id="KW-0472">Membrane</keyword>
<protein>
    <submittedName>
        <fullName evidence="3">DMT family transporter</fullName>
    </submittedName>
</protein>
<proteinExistence type="predicted"/>
<evidence type="ECO:0000259" key="2">
    <source>
        <dbReference type="Pfam" id="PF00892"/>
    </source>
</evidence>
<dbReference type="PANTHER" id="PTHR22911:SF79">
    <property type="entry name" value="MOBA-LIKE NTP TRANSFERASE DOMAIN-CONTAINING PROTEIN"/>
    <property type="match status" value="1"/>
</dbReference>
<organism evidence="3 4">
    <name type="scientific">Uruburuella testudinis</name>
    <dbReference type="NCBI Taxonomy" id="1282863"/>
    <lineage>
        <taxon>Bacteria</taxon>
        <taxon>Pseudomonadati</taxon>
        <taxon>Pseudomonadota</taxon>
        <taxon>Betaproteobacteria</taxon>
        <taxon>Neisseriales</taxon>
        <taxon>Neisseriaceae</taxon>
        <taxon>Uruburuella</taxon>
    </lineage>
</organism>
<evidence type="ECO:0000256" key="1">
    <source>
        <dbReference type="SAM" id="Phobius"/>
    </source>
</evidence>
<feature type="transmembrane region" description="Helical" evidence="1">
    <location>
        <begin position="69"/>
        <end position="90"/>
    </location>
</feature>
<sequence length="299" mass="31358">MNPATLGMMQIITGAACWGTLGILGTTLKQLDFSSAEVAALRITLAFALLLPALPWFWPQLRRLQYRDLPMLALQSLIGMLGMSLCYFAAVSRIGPSLAVALLYTAPVWSLILARLLLGEGITRQSALLAVVAAAGVALTLGDGLRAHPAGMAFGLGAGICYALYGVLGKRAMRGHPPMLVFFTSIGFSALALCLLPDTRSAFARLAGQPADVWLSAAGLALVGTLAAFALFVKGLQKMPAARAAVFTVFEPLTAIALAAWLLNERLGGWQYAGVALILAAAIGNALPRRKPCLQPSEA</sequence>
<dbReference type="SUPFAM" id="SSF103481">
    <property type="entry name" value="Multidrug resistance efflux transporter EmrE"/>
    <property type="match status" value="2"/>
</dbReference>
<dbReference type="PANTHER" id="PTHR22911">
    <property type="entry name" value="ACYL-MALONYL CONDENSING ENZYME-RELATED"/>
    <property type="match status" value="1"/>
</dbReference>
<dbReference type="Gene3D" id="1.10.3730.20">
    <property type="match status" value="1"/>
</dbReference>
<feature type="transmembrane region" description="Helical" evidence="1">
    <location>
        <begin position="269"/>
        <end position="287"/>
    </location>
</feature>
<dbReference type="Pfam" id="PF00892">
    <property type="entry name" value="EamA"/>
    <property type="match status" value="2"/>
</dbReference>
<feature type="transmembrane region" description="Helical" evidence="1">
    <location>
        <begin position="151"/>
        <end position="168"/>
    </location>
</feature>
<dbReference type="Proteomes" id="UP000829817">
    <property type="component" value="Chromosome"/>
</dbReference>
<keyword evidence="1" id="KW-1133">Transmembrane helix</keyword>
<dbReference type="RefSeq" id="WP_244784990.1">
    <property type="nucleotide sequence ID" value="NZ_CP091508.1"/>
</dbReference>
<dbReference type="InterPro" id="IPR000620">
    <property type="entry name" value="EamA_dom"/>
</dbReference>
<feature type="transmembrane region" description="Helical" evidence="1">
    <location>
        <begin position="127"/>
        <end position="145"/>
    </location>
</feature>
<dbReference type="InterPro" id="IPR037185">
    <property type="entry name" value="EmrE-like"/>
</dbReference>
<name>A0ABY4DRR5_9NEIS</name>
<feature type="transmembrane region" description="Helical" evidence="1">
    <location>
        <begin position="180"/>
        <end position="198"/>
    </location>
</feature>
<keyword evidence="4" id="KW-1185">Reference proteome</keyword>
<feature type="domain" description="EamA" evidence="2">
    <location>
        <begin position="151"/>
        <end position="284"/>
    </location>
</feature>
<keyword evidence="1" id="KW-0812">Transmembrane</keyword>
<gene>
    <name evidence="3" type="ORF">LVJ83_12500</name>
</gene>
<accession>A0ABY4DRR5</accession>
<feature type="transmembrane region" description="Helical" evidence="1">
    <location>
        <begin position="213"/>
        <end position="232"/>
    </location>
</feature>
<reference evidence="3 4" key="1">
    <citation type="journal article" date="2022" name="Res Sq">
        <title>Evolution of multicellular longitudinally dividing oral cavity symbionts (Neisseriaceae).</title>
        <authorList>
            <person name="Nyongesa S."/>
            <person name="Weber P."/>
            <person name="Bernet E."/>
            <person name="Pullido F."/>
            <person name="Nieckarz M."/>
            <person name="Delaby M."/>
            <person name="Nieves C."/>
            <person name="Viehboeck T."/>
            <person name="Krause N."/>
            <person name="Rivera-Millot A."/>
            <person name="Nakamura A."/>
            <person name="Vischer N."/>
            <person name="VanNieuwenhze M."/>
            <person name="Brun Y."/>
            <person name="Cava F."/>
            <person name="Bulgheresi S."/>
            <person name="Veyrier F."/>
        </authorList>
    </citation>
    <scope>NUCLEOTIDE SEQUENCE [LARGE SCALE GENOMIC DNA]</scope>
    <source>
        <strain evidence="3 4">CCUG 63373m</strain>
    </source>
</reference>
<dbReference type="EMBL" id="CP091508">
    <property type="protein sequence ID" value="UOO81721.1"/>
    <property type="molecule type" value="Genomic_DNA"/>
</dbReference>
<evidence type="ECO:0000313" key="3">
    <source>
        <dbReference type="EMBL" id="UOO81721.1"/>
    </source>
</evidence>
<feature type="transmembrane region" description="Helical" evidence="1">
    <location>
        <begin position="96"/>
        <end position="118"/>
    </location>
</feature>
<feature type="transmembrane region" description="Helical" evidence="1">
    <location>
        <begin position="244"/>
        <end position="263"/>
    </location>
</feature>
<feature type="domain" description="EamA" evidence="2">
    <location>
        <begin position="6"/>
        <end position="141"/>
    </location>
</feature>